<evidence type="ECO:0000256" key="3">
    <source>
        <dbReference type="SAM" id="Phobius"/>
    </source>
</evidence>
<feature type="transmembrane region" description="Helical" evidence="3">
    <location>
        <begin position="178"/>
        <end position="199"/>
    </location>
</feature>
<dbReference type="AlphaFoldDB" id="A0A428YCF5"/>
<name>A0A428YCF5_KIBAR</name>
<keyword evidence="3" id="KW-1133">Transmembrane helix</keyword>
<keyword evidence="3" id="KW-0812">Transmembrane</keyword>
<dbReference type="OrthoDB" id="3688754at2"/>
<dbReference type="RefSeq" id="WP_037268614.1">
    <property type="nucleotide sequence ID" value="NZ_QHKI01000087.1"/>
</dbReference>
<comment type="caution">
    <text evidence="4">The sequence shown here is derived from an EMBL/GenBank/DDBJ whole genome shotgun (WGS) entry which is preliminary data.</text>
</comment>
<organism evidence="4 5">
    <name type="scientific">Kibdelosporangium aridum</name>
    <dbReference type="NCBI Taxonomy" id="2030"/>
    <lineage>
        <taxon>Bacteria</taxon>
        <taxon>Bacillati</taxon>
        <taxon>Actinomycetota</taxon>
        <taxon>Actinomycetes</taxon>
        <taxon>Pseudonocardiales</taxon>
        <taxon>Pseudonocardiaceae</taxon>
        <taxon>Kibdelosporangium</taxon>
    </lineage>
</organism>
<feature type="transmembrane region" description="Helical" evidence="3">
    <location>
        <begin position="145"/>
        <end position="166"/>
    </location>
</feature>
<feature type="compositionally biased region" description="Basic and acidic residues" evidence="2">
    <location>
        <begin position="369"/>
        <end position="385"/>
    </location>
</feature>
<keyword evidence="3" id="KW-0472">Membrane</keyword>
<proteinExistence type="predicted"/>
<evidence type="ECO:0000256" key="2">
    <source>
        <dbReference type="SAM" id="MobiDB-lite"/>
    </source>
</evidence>
<protein>
    <submittedName>
        <fullName evidence="4">Uncharacterized protein</fullName>
    </submittedName>
</protein>
<evidence type="ECO:0000256" key="1">
    <source>
        <dbReference type="SAM" id="Coils"/>
    </source>
</evidence>
<evidence type="ECO:0000313" key="5">
    <source>
        <dbReference type="Proteomes" id="UP000287547"/>
    </source>
</evidence>
<gene>
    <name evidence="4" type="ORF">DMH04_49625</name>
</gene>
<feature type="transmembrane region" description="Helical" evidence="3">
    <location>
        <begin position="258"/>
        <end position="282"/>
    </location>
</feature>
<accession>A0A428YCF5</accession>
<feature type="transmembrane region" description="Helical" evidence="3">
    <location>
        <begin position="206"/>
        <end position="225"/>
    </location>
</feature>
<dbReference type="EMBL" id="QHKI01000087">
    <property type="protein sequence ID" value="RSM65238.1"/>
    <property type="molecule type" value="Genomic_DNA"/>
</dbReference>
<evidence type="ECO:0000313" key="4">
    <source>
        <dbReference type="EMBL" id="RSM65238.1"/>
    </source>
</evidence>
<dbReference type="Proteomes" id="UP000287547">
    <property type="component" value="Unassembled WGS sequence"/>
</dbReference>
<sequence>MTDKITKAWNRLRGQADDGRTLDVLVFQPPEVDHNRERAAMDAEIAKLGKKSLDEATPHPVDNYLNAREEQWLAAVNGAYADYQPQAGWRIGESKARLARLRTLYQYQRRRANDLRRARNLALMRIFSGGTKDPSLIAGRGWAELIYLGVLVIAAVADLVAFVQVLETLMPLETSLRQTVLVTGFTVIALFLAHSVGILVKKKRRWGAGSCFVAWLALGLVAAWVRLSVGSKPVAGGGFRAQSDAGADQANPAEPTGIIVAAIFLGLYIGSGLAAMIGAYFAHESEGAAYRRILRAEKSAIRRCARWAMRYAREIANLRAQIEQRQAAKKRLDDAQDDLHALSAELKQRARIAIAAILASPSSTDAVLEDDRRPHTFRWPPREAA</sequence>
<feature type="coiled-coil region" evidence="1">
    <location>
        <begin position="308"/>
        <end position="345"/>
    </location>
</feature>
<feature type="region of interest" description="Disordered" evidence="2">
    <location>
        <begin position="364"/>
        <end position="385"/>
    </location>
</feature>
<keyword evidence="1" id="KW-0175">Coiled coil</keyword>
<reference evidence="4 5" key="1">
    <citation type="submission" date="2018-05" db="EMBL/GenBank/DDBJ databases">
        <title>Evolution of GPA BGCs.</title>
        <authorList>
            <person name="Waglechner N."/>
            <person name="Wright G.D."/>
        </authorList>
    </citation>
    <scope>NUCLEOTIDE SEQUENCE [LARGE SCALE GENOMIC DNA]</scope>
    <source>
        <strain evidence="4 5">A82846</strain>
    </source>
</reference>